<evidence type="ECO:0000313" key="3">
    <source>
        <dbReference type="Proteomes" id="UP000482295"/>
    </source>
</evidence>
<keyword evidence="1" id="KW-0812">Transmembrane</keyword>
<comment type="caution">
    <text evidence="2">The sequence shown here is derived from an EMBL/GenBank/DDBJ whole genome shotgun (WGS) entry which is preliminary data.</text>
</comment>
<dbReference type="RefSeq" id="WP_155716107.1">
    <property type="nucleotide sequence ID" value="NZ_VVIQ01000006.1"/>
</dbReference>
<gene>
    <name evidence="2" type="ORF">F0475_07465</name>
</gene>
<protein>
    <submittedName>
        <fullName evidence="2">Uncharacterized protein</fullName>
    </submittedName>
</protein>
<dbReference type="AlphaFoldDB" id="A0A7C9LTS8"/>
<dbReference type="Proteomes" id="UP000482295">
    <property type="component" value="Unassembled WGS sequence"/>
</dbReference>
<keyword evidence="3" id="KW-1185">Reference proteome</keyword>
<evidence type="ECO:0000313" key="2">
    <source>
        <dbReference type="EMBL" id="MUL28139.1"/>
    </source>
</evidence>
<sequence length="66" mass="7752">MEVRLVEITKTILRLICGISAITLYQYYFLADSERSFGEGWEEDWREKVSNASPSTLLSCGWWRFV</sequence>
<dbReference type="EMBL" id="VVIQ01000006">
    <property type="protein sequence ID" value="MUL28139.1"/>
    <property type="molecule type" value="Genomic_DNA"/>
</dbReference>
<reference evidence="2 3" key="1">
    <citation type="submission" date="2019-09" db="EMBL/GenBank/DDBJ databases">
        <title>Prevotella A2879 sp. nov., isolated from an abscess of a patient.</title>
        <authorList>
            <person name="Buhl M."/>
            <person name="Oberhettinger P."/>
        </authorList>
    </citation>
    <scope>NUCLEOTIDE SEQUENCE [LARGE SCALE GENOMIC DNA]</scope>
    <source>
        <strain evidence="2 3">A2879</strain>
    </source>
</reference>
<keyword evidence="1" id="KW-0472">Membrane</keyword>
<organism evidence="2 3">
    <name type="scientific">Prevotella vespertina</name>
    <dbReference type="NCBI Taxonomy" id="2608404"/>
    <lineage>
        <taxon>Bacteria</taxon>
        <taxon>Pseudomonadati</taxon>
        <taxon>Bacteroidota</taxon>
        <taxon>Bacteroidia</taxon>
        <taxon>Bacteroidales</taxon>
        <taxon>Prevotellaceae</taxon>
        <taxon>Prevotella</taxon>
    </lineage>
</organism>
<feature type="transmembrane region" description="Helical" evidence="1">
    <location>
        <begin position="12"/>
        <end position="30"/>
    </location>
</feature>
<name>A0A7C9LTS8_9BACT</name>
<evidence type="ECO:0000256" key="1">
    <source>
        <dbReference type="SAM" id="Phobius"/>
    </source>
</evidence>
<keyword evidence="1" id="KW-1133">Transmembrane helix</keyword>
<accession>A0A7C9LTS8</accession>
<proteinExistence type="predicted"/>